<dbReference type="CDD" id="cd10434">
    <property type="entry name" value="GIY-YIG_UvrC_Cho"/>
    <property type="match status" value="1"/>
</dbReference>
<dbReference type="GO" id="GO:0003676">
    <property type="term" value="F:nucleic acid binding"/>
    <property type="evidence" value="ECO:0007669"/>
    <property type="project" value="InterPro"/>
</dbReference>
<dbReference type="Gene3D" id="3.40.1440.10">
    <property type="entry name" value="GIY-YIG endonuclease"/>
    <property type="match status" value="1"/>
</dbReference>
<evidence type="ECO:0000313" key="3">
    <source>
        <dbReference type="EMBL" id="MBN8662736.1"/>
    </source>
</evidence>
<protein>
    <submittedName>
        <fullName evidence="3">GIY-YIG nuclease family protein</fullName>
    </submittedName>
</protein>
<evidence type="ECO:0000313" key="4">
    <source>
        <dbReference type="Proteomes" id="UP000664277"/>
    </source>
</evidence>
<sequence length="503" mass="57170">MSRKKLLHRLKAQLRQPEIKFAVAHYAQFEKGFLVDFFKPARLPFELICTCQIAKRLFPDLPSRAIRAVCGYLGQSIEEEKRSASHVQATAFIWRELIERLESEAGISDLEQLLQFLSAPLPKTVKEKSSAYNLPLERLKLKELPPKPGIYRMISKQGKVLYVGKATRLKDRVKSYFTGRKGKSGKIKELISQIHDFQFQVVATPLEAALLETDEIKRLDPPYNRQLRSRYRELRFYDREFSAYSLVQSEDFYLGPFVSDALTPFLELADAFRKAAFEESIFFNLAELSVIKEGVALFLESNGLDFENLSPRQLLAFGLSFYRAHLNTVRAEARVALVNSAASGLDLLADSSQSLESIQDGEKFLEQEILEQEDLSKDLEEEDLEEEVMDAEQIAEMIEGMLTGCARLYRQSKLLSRLLNSQIYFNENGQDRLIKISQGETLVEAASLKLPSGKVLLEVPDSQMLKGANPWRGLDISDFDRLRVLCTELNRISGIGASLGPFY</sequence>
<proteinExistence type="predicted"/>
<dbReference type="AlphaFoldDB" id="A0A8J7TP46"/>
<dbReference type="InterPro" id="IPR012337">
    <property type="entry name" value="RNaseH-like_sf"/>
</dbReference>
<dbReference type="PANTHER" id="PTHR30562">
    <property type="entry name" value="UVRC/OXIDOREDUCTASE"/>
    <property type="match status" value="1"/>
</dbReference>
<dbReference type="PROSITE" id="PS50164">
    <property type="entry name" value="GIY_YIG"/>
    <property type="match status" value="1"/>
</dbReference>
<dbReference type="Proteomes" id="UP000664277">
    <property type="component" value="Unassembled WGS sequence"/>
</dbReference>
<dbReference type="Pfam" id="PF01541">
    <property type="entry name" value="GIY-YIG"/>
    <property type="match status" value="1"/>
</dbReference>
<dbReference type="Gene3D" id="3.30.420.10">
    <property type="entry name" value="Ribonuclease H-like superfamily/Ribonuclease H"/>
    <property type="match status" value="1"/>
</dbReference>
<organism evidence="3 4">
    <name type="scientific">Candidatus Obscuribacter phosphatis</name>
    <dbReference type="NCBI Taxonomy" id="1906157"/>
    <lineage>
        <taxon>Bacteria</taxon>
        <taxon>Bacillati</taxon>
        <taxon>Candidatus Melainabacteria</taxon>
        <taxon>Candidatus Obscuribacterales</taxon>
        <taxon>Candidatus Obscuribacteraceae</taxon>
        <taxon>Candidatus Obscuribacter</taxon>
    </lineage>
</organism>
<dbReference type="SUPFAM" id="SSF82771">
    <property type="entry name" value="GIY-YIG endonuclease"/>
    <property type="match status" value="1"/>
</dbReference>
<feature type="coiled-coil region" evidence="1">
    <location>
        <begin position="362"/>
        <end position="401"/>
    </location>
</feature>
<dbReference type="InterPro" id="IPR050066">
    <property type="entry name" value="UvrABC_protein_C"/>
</dbReference>
<dbReference type="PANTHER" id="PTHR30562:SF1">
    <property type="entry name" value="UVRABC SYSTEM PROTEIN C"/>
    <property type="match status" value="1"/>
</dbReference>
<keyword evidence="1" id="KW-0175">Coiled coil</keyword>
<comment type="caution">
    <text evidence="3">The sequence shown here is derived from an EMBL/GenBank/DDBJ whole genome shotgun (WGS) entry which is preliminary data.</text>
</comment>
<dbReference type="SUPFAM" id="SSF53098">
    <property type="entry name" value="Ribonuclease H-like"/>
    <property type="match status" value="1"/>
</dbReference>
<dbReference type="InterPro" id="IPR035901">
    <property type="entry name" value="GIY-YIG_endonuc_sf"/>
</dbReference>
<dbReference type="GO" id="GO:0009380">
    <property type="term" value="C:excinuclease repair complex"/>
    <property type="evidence" value="ECO:0007669"/>
    <property type="project" value="TreeGrafter"/>
</dbReference>
<accession>A0A8J7TP46</accession>
<dbReference type="SMART" id="SM00465">
    <property type="entry name" value="GIYc"/>
    <property type="match status" value="1"/>
</dbReference>
<dbReference type="InterPro" id="IPR036397">
    <property type="entry name" value="RNaseH_sf"/>
</dbReference>
<gene>
    <name evidence="3" type="ORF">J0M35_20375</name>
</gene>
<reference evidence="3" key="1">
    <citation type="submission" date="2021-02" db="EMBL/GenBank/DDBJ databases">
        <title>Genome-Resolved Metagenomics of a Microbial Community Performing Photosynthetic Biological Nutrient Removal.</title>
        <authorList>
            <person name="Mcdaniel E.A."/>
        </authorList>
    </citation>
    <scope>NUCLEOTIDE SEQUENCE</scope>
    <source>
        <strain evidence="3">UWPOB_OBS1</strain>
    </source>
</reference>
<dbReference type="InterPro" id="IPR047296">
    <property type="entry name" value="GIY-YIG_UvrC_Cho"/>
</dbReference>
<dbReference type="InterPro" id="IPR000305">
    <property type="entry name" value="GIY-YIG_endonuc"/>
</dbReference>
<evidence type="ECO:0000256" key="1">
    <source>
        <dbReference type="SAM" id="Coils"/>
    </source>
</evidence>
<name>A0A8J7TP46_9BACT</name>
<dbReference type="EMBL" id="JAFLCK010000051">
    <property type="protein sequence ID" value="MBN8662736.1"/>
    <property type="molecule type" value="Genomic_DNA"/>
</dbReference>
<feature type="domain" description="GIY-YIG" evidence="2">
    <location>
        <begin position="146"/>
        <end position="225"/>
    </location>
</feature>
<evidence type="ECO:0000259" key="2">
    <source>
        <dbReference type="PROSITE" id="PS50164"/>
    </source>
</evidence>
<dbReference type="GO" id="GO:0006289">
    <property type="term" value="P:nucleotide-excision repair"/>
    <property type="evidence" value="ECO:0007669"/>
    <property type="project" value="InterPro"/>
</dbReference>